<dbReference type="Proteomes" id="UP000501690">
    <property type="component" value="Linkage Group LG2"/>
</dbReference>
<dbReference type="InterPro" id="IPR058570">
    <property type="entry name" value="HROB_OB"/>
</dbReference>
<evidence type="ECO:0000256" key="1">
    <source>
        <dbReference type="SAM" id="MobiDB-lite"/>
    </source>
</evidence>
<evidence type="ECO:0000259" key="2">
    <source>
        <dbReference type="Pfam" id="PF15072"/>
    </source>
</evidence>
<keyword evidence="4" id="KW-1185">Reference proteome</keyword>
<organism evidence="3 4">
    <name type="scientific">Vigna unguiculata</name>
    <name type="common">Cowpea</name>
    <dbReference type="NCBI Taxonomy" id="3917"/>
    <lineage>
        <taxon>Eukaryota</taxon>
        <taxon>Viridiplantae</taxon>
        <taxon>Streptophyta</taxon>
        <taxon>Embryophyta</taxon>
        <taxon>Tracheophyta</taxon>
        <taxon>Spermatophyta</taxon>
        <taxon>Magnoliopsida</taxon>
        <taxon>eudicotyledons</taxon>
        <taxon>Gunneridae</taxon>
        <taxon>Pentapetalae</taxon>
        <taxon>rosids</taxon>
        <taxon>fabids</taxon>
        <taxon>Fabales</taxon>
        <taxon>Fabaceae</taxon>
        <taxon>Papilionoideae</taxon>
        <taxon>50 kb inversion clade</taxon>
        <taxon>NPAAA clade</taxon>
        <taxon>indigoferoid/millettioid clade</taxon>
        <taxon>Phaseoleae</taxon>
        <taxon>Vigna</taxon>
    </lineage>
</organism>
<dbReference type="GO" id="GO:0000725">
    <property type="term" value="P:recombinational repair"/>
    <property type="evidence" value="ECO:0007669"/>
    <property type="project" value="InterPro"/>
</dbReference>
<feature type="region of interest" description="Disordered" evidence="1">
    <location>
        <begin position="152"/>
        <end position="175"/>
    </location>
</feature>
<dbReference type="AlphaFoldDB" id="A0A4D6L4L7"/>
<gene>
    <name evidence="3" type="ORF">DEO72_LG2g3797</name>
</gene>
<reference evidence="3 4" key="1">
    <citation type="submission" date="2019-04" db="EMBL/GenBank/DDBJ databases">
        <title>An improved genome assembly and genetic linkage map for asparagus bean, Vigna unguiculata ssp. sesquipedialis.</title>
        <authorList>
            <person name="Xia Q."/>
            <person name="Zhang R."/>
            <person name="Dong Y."/>
        </authorList>
    </citation>
    <scope>NUCLEOTIDE SEQUENCE [LARGE SCALE GENOMIC DNA]</scope>
    <source>
        <tissue evidence="3">Leaf</tissue>
    </source>
</reference>
<proteinExistence type="predicted"/>
<sequence length="175" mass="19562">MERKVLIASFMEAMNNALTSFMKDHRGLVDDGDMKFLSKLDTKLHTQMSLDKDRLAFVACIVKDCKHNRLGDMIVTIKDQSRIAKAGIHKKVLQDGQFGPNIGISSVMLLQDVFMFNICPPIEDIVKTSVSLLRNRLGEEVSMDDILKKLKPPLNEVSSSDPDYTSNATSSNDDN</sequence>
<protein>
    <recommendedName>
        <fullName evidence="2">Homologous recombination OB-fold protein OB-fold domain-containing protein</fullName>
    </recommendedName>
</protein>
<dbReference type="EMBL" id="CP039346">
    <property type="protein sequence ID" value="QCD83453.1"/>
    <property type="molecule type" value="Genomic_DNA"/>
</dbReference>
<evidence type="ECO:0000313" key="3">
    <source>
        <dbReference type="EMBL" id="QCD83453.1"/>
    </source>
</evidence>
<accession>A0A4D6L4L7</accession>
<dbReference type="Pfam" id="PF15072">
    <property type="entry name" value="HROB"/>
    <property type="match status" value="1"/>
</dbReference>
<evidence type="ECO:0000313" key="4">
    <source>
        <dbReference type="Proteomes" id="UP000501690"/>
    </source>
</evidence>
<feature type="domain" description="Homologous recombination OB-fold protein OB-fold" evidence="2">
    <location>
        <begin position="54"/>
        <end position="117"/>
    </location>
</feature>
<name>A0A4D6L4L7_VIGUN</name>
<feature type="compositionally biased region" description="Polar residues" evidence="1">
    <location>
        <begin position="156"/>
        <end position="175"/>
    </location>
</feature>